<feature type="region of interest" description="Disordered" evidence="1">
    <location>
        <begin position="90"/>
        <end position="128"/>
    </location>
</feature>
<dbReference type="AlphaFoldDB" id="A0A837AY81"/>
<dbReference type="EMBL" id="JAFJZO010000003">
    <property type="protein sequence ID" value="KAG5511904.1"/>
    <property type="molecule type" value="Genomic_DNA"/>
</dbReference>
<feature type="region of interest" description="Disordered" evidence="1">
    <location>
        <begin position="968"/>
        <end position="1006"/>
    </location>
</feature>
<dbReference type="OrthoDB" id="266912at2759"/>
<sequence length="1006" mass="106808">MQRYATNHASFLVHAGESTGAGRALHDCRADPRPVECAPTPAAQIDLIPWPAWVPDASTSVRLLAALTSGAFLLMDTIARALERASMDVAEEETTGARRGGMAMRSGGGNHLRSMDSRASRTTTTTNTTAAAAAPNVATILNQFHIFCELVFGDATNKSLCRHVRDRLPMHVSDLSELLCRPWCGVTVNKDAGTAATSATAPSVWKARCPSVLDLVHHLARAWMKECFSDLADRLHRFLITHNPGVVLDLTYARVSDGPHAVAHADSLPCVGPLSGVGPTKCGRRAFAAQSPCNCAHQRQHLRGSPVPCPVPGAVAAAMQEFPPHALIYRSIAEFTQGPLQRWERWWRSSPSSTLSTYVPTTNGAASAAFMQWATHVNYATVHSLQWALRHPLLVPQTSAEDAQLPVSTRTAVTDMLSLLELLTLVPPLLETTALTAYEAEAVLRGACASVMGNAGDGGAGHGTVRTDTPSTPLRASNRGFHAYYRVFIGLVCYGATQLSDAEGVALLSRPCQKKTGVTASTTPNAHYGADSALPELRSAQATVDSLWSQHVLPLVVGYVSGSGTGPAPAARMDALTAAHQYILYTRMLLQLLRLEGRSTRHSRRGEKSHPTLQNEAQQDASNVGASPSQYRHKRARSATFVGSGPQSRDIARRTGSCSGDAQHKWWAPPPTNVAGHPFTARSPPTESVSSSAFTADTATTRRWAKSSLASTNEPERVDASVAEVPCPAEPAFGPTSQPPHGDGKMCPHNAATDVVVSSIPPGENSAPPPYRIPPVVVLAHGSTDGAATAMPQCHDSPTRPHDWQGACRQLVRQWLQPLPRTQRNVGPHAHSLGDSEPEAEVEAYQEKDHSSPATKASVFSGALPKRPPLPGLCGQCGGHALHRRDIRRVGALLEGLAQRVAAVREEEPGAHTENIDAHGAGFCYDYLYGVLPPGLRSRDGGLITVDSTSTSDEDLYDVDIPCRIASSPSTISTSGGSSGGSNSCRTLGTSSTVSASSPSLSTPSP</sequence>
<feature type="region of interest" description="Disordered" evidence="1">
    <location>
        <begin position="600"/>
        <end position="696"/>
    </location>
</feature>
<gene>
    <name evidence="2" type="ORF">JKF63_07729</name>
</gene>
<evidence type="ECO:0000256" key="1">
    <source>
        <dbReference type="SAM" id="MobiDB-lite"/>
    </source>
</evidence>
<comment type="caution">
    <text evidence="2">The sequence shown here is derived from an EMBL/GenBank/DDBJ whole genome shotgun (WGS) entry which is preliminary data.</text>
</comment>
<dbReference type="RefSeq" id="XP_067759860.1">
    <property type="nucleotide sequence ID" value="XM_067903660.1"/>
</dbReference>
<dbReference type="GeneID" id="94293737"/>
<name>A0A837AY81_9TRYP</name>
<keyword evidence="3" id="KW-1185">Reference proteome</keyword>
<evidence type="ECO:0000313" key="3">
    <source>
        <dbReference type="Proteomes" id="UP000674318"/>
    </source>
</evidence>
<dbReference type="Proteomes" id="UP000674318">
    <property type="component" value="Chromosome 3"/>
</dbReference>
<evidence type="ECO:0000313" key="2">
    <source>
        <dbReference type="EMBL" id="KAG5511904.1"/>
    </source>
</evidence>
<protein>
    <submittedName>
        <fullName evidence="2">Uncharacterized protein</fullName>
    </submittedName>
</protein>
<proteinExistence type="predicted"/>
<feature type="region of interest" description="Disordered" evidence="1">
    <location>
        <begin position="822"/>
        <end position="862"/>
    </location>
</feature>
<accession>A0A837AY81</accession>
<dbReference type="KEGG" id="phet:94293737"/>
<organism evidence="2 3">
    <name type="scientific">Porcisia hertigi</name>
    <dbReference type="NCBI Taxonomy" id="2761500"/>
    <lineage>
        <taxon>Eukaryota</taxon>
        <taxon>Discoba</taxon>
        <taxon>Euglenozoa</taxon>
        <taxon>Kinetoplastea</taxon>
        <taxon>Metakinetoplastina</taxon>
        <taxon>Trypanosomatida</taxon>
        <taxon>Trypanosomatidae</taxon>
        <taxon>Leishmaniinae</taxon>
        <taxon>Porcisia</taxon>
    </lineage>
</organism>
<feature type="compositionally biased region" description="Polar residues" evidence="1">
    <location>
        <begin position="611"/>
        <end position="630"/>
    </location>
</feature>
<reference evidence="2 3" key="1">
    <citation type="submission" date="2021-02" db="EMBL/GenBank/DDBJ databases">
        <title>Porcisia hertigi Genome sequencing and assembly.</title>
        <authorList>
            <person name="Almutairi H."/>
            <person name="Gatherer D."/>
        </authorList>
    </citation>
    <scope>NUCLEOTIDE SEQUENCE [LARGE SCALE GENOMIC DNA]</scope>
    <source>
        <strain evidence="2 3">C119</strain>
    </source>
</reference>